<feature type="region of interest" description="Disordered" evidence="1">
    <location>
        <begin position="491"/>
        <end position="510"/>
    </location>
</feature>
<dbReference type="AlphaFoldDB" id="A0A9W8N7T6"/>
<reference evidence="2" key="1">
    <citation type="submission" date="2022-07" db="EMBL/GenBank/DDBJ databases">
        <title>Genome Sequence of Xylaria arbuscula.</title>
        <authorList>
            <person name="Buettner E."/>
        </authorList>
    </citation>
    <scope>NUCLEOTIDE SEQUENCE</scope>
    <source>
        <strain evidence="2">VT107</strain>
    </source>
</reference>
<feature type="region of interest" description="Disordered" evidence="1">
    <location>
        <begin position="269"/>
        <end position="380"/>
    </location>
</feature>
<feature type="compositionally biased region" description="Polar residues" evidence="1">
    <location>
        <begin position="498"/>
        <end position="508"/>
    </location>
</feature>
<evidence type="ECO:0000256" key="1">
    <source>
        <dbReference type="SAM" id="MobiDB-lite"/>
    </source>
</evidence>
<protein>
    <recommendedName>
        <fullName evidence="4">DNA (cytosine-5)-methyltransferase 1 replication foci domain-containing protein</fullName>
    </recommendedName>
</protein>
<feature type="compositionally biased region" description="Basic residues" evidence="1">
    <location>
        <begin position="313"/>
        <end position="327"/>
    </location>
</feature>
<feature type="compositionally biased region" description="Basic and acidic residues" evidence="1">
    <location>
        <begin position="354"/>
        <end position="367"/>
    </location>
</feature>
<organism evidence="2 3">
    <name type="scientific">Xylaria arbuscula</name>
    <dbReference type="NCBI Taxonomy" id="114810"/>
    <lineage>
        <taxon>Eukaryota</taxon>
        <taxon>Fungi</taxon>
        <taxon>Dikarya</taxon>
        <taxon>Ascomycota</taxon>
        <taxon>Pezizomycotina</taxon>
        <taxon>Sordariomycetes</taxon>
        <taxon>Xylariomycetidae</taxon>
        <taxon>Xylariales</taxon>
        <taxon>Xylariaceae</taxon>
        <taxon>Xylaria</taxon>
    </lineage>
</organism>
<feature type="compositionally biased region" description="Acidic residues" evidence="1">
    <location>
        <begin position="570"/>
        <end position="587"/>
    </location>
</feature>
<sequence>MPRRRRRAAPAAPLQYVDLARHYKETSVLKPVNASTHPDDWPCFLLTEATVHARNGALFQQLEVDLYGPFIVRGKLEIEKDNQRYLLNRNMRHKTLWIQIEISRTFSVGTKDDSLSAPVVWASGEAGWFEIVPAPCYQKMCDDMFKSVRLHYSLLDQYEEALEKLRKSRKKKKPTFADVIIDLDELLFRYALRIGDGITLPEARKLLYANDVFLLSHFPKDTNLHKHLAEKHPLTKRLAGEANTNFRWLQYLNKPSPLVAYDYSQVAQDVKSSSPEVPDRGKKGKGRAKHSIPQATQSNEIADMKSSVDPPKHNRGPRQSRSTRAKTRSSADTPQTDGDVIMTDPPGNNNKNPSHAESEDRREEVRRNNPTTNSTDLKETSSIHVLINTLKDARESYVAQIREGKQKKQLHQITAKTWQSKIYLECNIKTYHAVVEVFQYYARDLVRLLGPEWHDTQIYQWAKENESTPPTFALISEAEVKQIVRRVKVKKPARTEHTGNIASENEQLGVNEYAGKQTPRNRQSGKAAGLRPSTGSKKRLRQGVNLEDDMDLDEDGVMKKKSKKSHYFTEEEEVEDDNDSVDDDDEEPHVGKDTLPTSQLVIRAEKLPSMQPQGPNQTWICEEPDCGYIVRAALEESGQKLISAHYEVHEKEAQDEANETALNRVNLALQEARGHMPINHLIDKIRKLGENSKRRDEVHLNGQPVPEPIKRALLI</sequence>
<evidence type="ECO:0008006" key="4">
    <source>
        <dbReference type="Google" id="ProtNLM"/>
    </source>
</evidence>
<proteinExistence type="predicted"/>
<dbReference type="VEuPathDB" id="FungiDB:F4678DRAFT_411638"/>
<dbReference type="EMBL" id="JANPWZ010002045">
    <property type="protein sequence ID" value="KAJ3561578.1"/>
    <property type="molecule type" value="Genomic_DNA"/>
</dbReference>
<evidence type="ECO:0000313" key="3">
    <source>
        <dbReference type="Proteomes" id="UP001148614"/>
    </source>
</evidence>
<feature type="compositionally biased region" description="Acidic residues" evidence="1">
    <location>
        <begin position="546"/>
        <end position="555"/>
    </location>
</feature>
<evidence type="ECO:0000313" key="2">
    <source>
        <dbReference type="EMBL" id="KAJ3561578.1"/>
    </source>
</evidence>
<gene>
    <name evidence="2" type="ORF">NPX13_g8891</name>
</gene>
<comment type="caution">
    <text evidence="2">The sequence shown here is derived from an EMBL/GenBank/DDBJ whole genome shotgun (WGS) entry which is preliminary data.</text>
</comment>
<keyword evidence="3" id="KW-1185">Reference proteome</keyword>
<accession>A0A9W8N7T6</accession>
<name>A0A9W8N7T6_9PEZI</name>
<feature type="region of interest" description="Disordered" evidence="1">
    <location>
        <begin position="516"/>
        <end position="594"/>
    </location>
</feature>
<dbReference type="Proteomes" id="UP001148614">
    <property type="component" value="Unassembled WGS sequence"/>
</dbReference>